<evidence type="ECO:0000313" key="2">
    <source>
        <dbReference type="EMBL" id="SFR45270.1"/>
    </source>
</evidence>
<keyword evidence="1" id="KW-0472">Membrane</keyword>
<accession>A0A1I6GSW4</accession>
<feature type="transmembrane region" description="Helical" evidence="1">
    <location>
        <begin position="6"/>
        <end position="31"/>
    </location>
</feature>
<evidence type="ECO:0008006" key="4">
    <source>
        <dbReference type="Google" id="ProtNLM"/>
    </source>
</evidence>
<dbReference type="Pfam" id="PF24365">
    <property type="entry name" value="DUF7521"/>
    <property type="match status" value="1"/>
</dbReference>
<evidence type="ECO:0000256" key="1">
    <source>
        <dbReference type="SAM" id="Phobius"/>
    </source>
</evidence>
<dbReference type="AlphaFoldDB" id="A0A1I6GSW4"/>
<keyword evidence="1" id="KW-0812">Transmembrane</keyword>
<dbReference type="EMBL" id="FOYS01000002">
    <property type="protein sequence ID" value="SFR45270.1"/>
    <property type="molecule type" value="Genomic_DNA"/>
</dbReference>
<gene>
    <name evidence="2" type="ORF">SAMN04488124_1488</name>
</gene>
<feature type="transmembrane region" description="Helical" evidence="1">
    <location>
        <begin position="70"/>
        <end position="95"/>
    </location>
</feature>
<sequence length="97" mass="10048">MSHFSAAPALATALIVVQTGILVLGGLITYFSYKAYRQTGESSLRALTLGFGIVTLGATVAGALDVVLNLNLVVGVLVDAVLTLVGFAIITYSLYVE</sequence>
<organism evidence="2 3">
    <name type="scientific">Halogeometricum limi</name>
    <dbReference type="NCBI Taxonomy" id="555875"/>
    <lineage>
        <taxon>Archaea</taxon>
        <taxon>Methanobacteriati</taxon>
        <taxon>Methanobacteriota</taxon>
        <taxon>Stenosarchaea group</taxon>
        <taxon>Halobacteria</taxon>
        <taxon>Halobacteriales</taxon>
        <taxon>Haloferacaceae</taxon>
        <taxon>Halogeometricum</taxon>
    </lineage>
</organism>
<dbReference type="Proteomes" id="UP000243250">
    <property type="component" value="Unassembled WGS sequence"/>
</dbReference>
<proteinExistence type="predicted"/>
<dbReference type="OrthoDB" id="170398at2157"/>
<feature type="transmembrane region" description="Helical" evidence="1">
    <location>
        <begin position="43"/>
        <end position="64"/>
    </location>
</feature>
<dbReference type="STRING" id="555875.SAMN04488124_1488"/>
<name>A0A1I6GSW4_9EURY</name>
<dbReference type="InterPro" id="IPR055943">
    <property type="entry name" value="DUF7521"/>
</dbReference>
<evidence type="ECO:0000313" key="3">
    <source>
        <dbReference type="Proteomes" id="UP000243250"/>
    </source>
</evidence>
<reference evidence="3" key="1">
    <citation type="submission" date="2016-10" db="EMBL/GenBank/DDBJ databases">
        <authorList>
            <person name="Varghese N."/>
            <person name="Submissions S."/>
        </authorList>
    </citation>
    <scope>NUCLEOTIDE SEQUENCE [LARGE SCALE GENOMIC DNA]</scope>
    <source>
        <strain evidence="3">CGMCC 1.8711</strain>
    </source>
</reference>
<keyword evidence="3" id="KW-1185">Reference proteome</keyword>
<dbReference type="RefSeq" id="WP_089878620.1">
    <property type="nucleotide sequence ID" value="NZ_FOYS01000002.1"/>
</dbReference>
<keyword evidence="1" id="KW-1133">Transmembrane helix</keyword>
<protein>
    <recommendedName>
        <fullName evidence="4">YapH protein</fullName>
    </recommendedName>
</protein>